<keyword evidence="1" id="KW-0472">Membrane</keyword>
<dbReference type="Proteomes" id="UP001432787">
    <property type="component" value="Segment"/>
</dbReference>
<name>A0AAX4PU25_9CAUD</name>
<proteinExistence type="predicted"/>
<evidence type="ECO:0000313" key="2">
    <source>
        <dbReference type="EMBL" id="WZP35706.1"/>
    </source>
</evidence>
<organism evidence="2 3">
    <name type="scientific">Enterococcus phage vB_Efs6_KEN16</name>
    <dbReference type="NCBI Taxonomy" id="3138325"/>
    <lineage>
        <taxon>Viruses</taxon>
        <taxon>Duplodnaviria</taxon>
        <taxon>Heunggongvirae</taxon>
        <taxon>Uroviricota</taxon>
        <taxon>Caudoviricetes</taxon>
        <taxon>Herelleviridae</taxon>
        <taxon>Brockvirinae</taxon>
        <taxon>Kochikohdavirus</taxon>
    </lineage>
</organism>
<keyword evidence="1" id="KW-0812">Transmembrane</keyword>
<sequence>MSYFFFSDSLYLLYILYSTIYILITIRYYI</sequence>
<reference evidence="2" key="1">
    <citation type="submission" date="2024-04" db="EMBL/GenBank/DDBJ databases">
        <authorList>
            <person name="Soro O."/>
            <person name="Kigen C."/>
            <person name="Nyerere A."/>
            <person name="Musila L."/>
        </authorList>
    </citation>
    <scope>NUCLEOTIDE SEQUENCE</scope>
</reference>
<evidence type="ECO:0000313" key="3">
    <source>
        <dbReference type="Proteomes" id="UP001432787"/>
    </source>
</evidence>
<evidence type="ECO:0000256" key="1">
    <source>
        <dbReference type="SAM" id="Phobius"/>
    </source>
</evidence>
<protein>
    <submittedName>
        <fullName evidence="2">Uncharacterized protein</fullName>
    </submittedName>
</protein>
<feature type="transmembrane region" description="Helical" evidence="1">
    <location>
        <begin position="12"/>
        <end position="29"/>
    </location>
</feature>
<accession>A0AAX4PU25</accession>
<keyword evidence="1" id="KW-1133">Transmembrane helix</keyword>
<dbReference type="EMBL" id="PP582187">
    <property type="protein sequence ID" value="WZP35706.1"/>
    <property type="molecule type" value="Genomic_DNA"/>
</dbReference>